<dbReference type="EMBL" id="CP017623">
    <property type="protein sequence ID" value="AOW26501.1"/>
    <property type="molecule type" value="Genomic_DNA"/>
</dbReference>
<feature type="domain" description="Mtf2-like C-terminal" evidence="2">
    <location>
        <begin position="196"/>
        <end position="429"/>
    </location>
</feature>
<reference evidence="4 5" key="3">
    <citation type="journal article" date="2013" name="Genome Biol.">
        <title>Assembly of a phased diploid Candida albicans genome facilitates allele-specific measurements and provides a simple model for repeat and indel structure.</title>
        <authorList>
            <person name="Muzzey D."/>
            <person name="Schwartz K."/>
            <person name="Weissman J.S."/>
            <person name="Sherlock G."/>
        </authorList>
    </citation>
    <scope>NUCLEOTIDE SEQUENCE [LARGE SCALE GENOMIC DNA]</scope>
    <source>
        <strain evidence="5">SC5314 / ATCC MYA-2876</strain>
    </source>
</reference>
<dbReference type="VEuPathDB" id="FungiDB:C1_08630W_A"/>
<dbReference type="GO" id="GO:0005739">
    <property type="term" value="C:mitochondrion"/>
    <property type="evidence" value="ECO:0007669"/>
    <property type="project" value="InterPro"/>
</dbReference>
<evidence type="ECO:0000313" key="4">
    <source>
        <dbReference type="EMBL" id="AOW26501.1"/>
    </source>
</evidence>
<evidence type="ECO:0000313" key="5">
    <source>
        <dbReference type="Proteomes" id="UP000000559"/>
    </source>
</evidence>
<dbReference type="AlphaFoldDB" id="A0A1D8PEF5"/>
<dbReference type="Pfam" id="PF19189">
    <property type="entry name" value="Mtf2"/>
    <property type="match status" value="1"/>
</dbReference>
<dbReference type="Proteomes" id="UP000000559">
    <property type="component" value="Chromosome 1"/>
</dbReference>
<evidence type="ECO:0000256" key="1">
    <source>
        <dbReference type="SAM" id="MobiDB-lite"/>
    </source>
</evidence>
<evidence type="ECO:0000313" key="3">
    <source>
        <dbReference type="CGD" id="CAL0000189535"/>
    </source>
</evidence>
<protein>
    <recommendedName>
        <fullName evidence="2">Mtf2-like C-terminal domain-containing protein</fullName>
    </recommendedName>
</protein>
<proteinExistence type="predicted"/>
<dbReference type="SMR" id="A0A1D8PEF5"/>
<feature type="region of interest" description="Disordered" evidence="1">
    <location>
        <begin position="158"/>
        <end position="180"/>
    </location>
</feature>
<dbReference type="InterPro" id="IPR043837">
    <property type="entry name" value="Mtf2-like_C"/>
</dbReference>
<reference evidence="4 5" key="1">
    <citation type="journal article" date="2004" name="Proc. Natl. Acad. Sci. U.S.A.">
        <title>The diploid genome sequence of Candida albicans.</title>
        <authorList>
            <person name="Jones T."/>
            <person name="Federspiel N.A."/>
            <person name="Chibana H."/>
            <person name="Dungan J."/>
            <person name="Kalman S."/>
            <person name="Magee B.B."/>
            <person name="Newport G."/>
            <person name="Thorstenson Y.R."/>
            <person name="Agabian N."/>
            <person name="Magee P.T."/>
            <person name="Davis R.W."/>
            <person name="Scherer S."/>
        </authorList>
    </citation>
    <scope>NUCLEOTIDE SEQUENCE [LARGE SCALE GENOMIC DNA]</scope>
    <source>
        <strain evidence="5">SC5314 / ATCC MYA-2876</strain>
    </source>
</reference>
<sequence length="445" mass="51809">MRSPNGFLSSQWTRLLVSNRRISHHYTCIRWNHSSSDSQQTRQQVPISPEISGEIDAIGKKSTEKSFEGLSYDLSQLLDEDTLVGKQKDQNQSSEQLPIGSMMESSSDSEPMDFQQLSNFIKEAYEKNPNYKEMERSPSAKRRQVDYFEALFSKYGGTSDRGKKTKTKSSVSDSESDRISSLKEKLRGELTSRCTVALEPTLTHFRTYKTSHELFQTAQTILNNFAKKLQNVGKKTRKTNTSETDSVKLTQIREEIFVQHLFSPIDKNSWLDVHEEYVNNVETQSRLSPENPICDVITLPIIFNEIIDCLAFKFNQGQLAMSLFDLIEKDFSFHTIAVNQDTYNLILRLVWVYYGNTNLDQFYRRYHRMTSLGFTGDVKTLNILKTVYNEYDRLKNGKSIFNNSNSPIYTPEDNIRMEYFEKEYNKLKRRLEHGVQHKDFMLNNY</sequence>
<name>A0A1D8PEF5_CANAL</name>
<dbReference type="RefSeq" id="XP_723408.2">
    <property type="nucleotide sequence ID" value="XM_718315.2"/>
</dbReference>
<feature type="compositionally biased region" description="Low complexity" evidence="1">
    <location>
        <begin position="101"/>
        <end position="111"/>
    </location>
</feature>
<dbReference type="KEGG" id="cal:CAALFM_C108630WA"/>
<evidence type="ECO:0000259" key="2">
    <source>
        <dbReference type="Pfam" id="PF19189"/>
    </source>
</evidence>
<organism evidence="4 5">
    <name type="scientific">Candida albicans (strain SC5314 / ATCC MYA-2876)</name>
    <name type="common">Yeast</name>
    <dbReference type="NCBI Taxonomy" id="237561"/>
    <lineage>
        <taxon>Eukaryota</taxon>
        <taxon>Fungi</taxon>
        <taxon>Dikarya</taxon>
        <taxon>Ascomycota</taxon>
        <taxon>Saccharomycotina</taxon>
        <taxon>Pichiomycetes</taxon>
        <taxon>Debaryomycetaceae</taxon>
        <taxon>Candida/Lodderomyces clade</taxon>
        <taxon>Candida</taxon>
    </lineage>
</organism>
<feature type="region of interest" description="Disordered" evidence="1">
    <location>
        <begin position="84"/>
        <end position="111"/>
    </location>
</feature>
<keyword evidence="5" id="KW-1185">Reference proteome</keyword>
<reference evidence="4 5" key="2">
    <citation type="journal article" date="2007" name="Genome Biol.">
        <title>Assembly of the Candida albicans genome into sixteen supercontigs aligned on the eight chromosomes.</title>
        <authorList>
            <person name="van het Hoog M."/>
            <person name="Rast T.J."/>
            <person name="Martchenko M."/>
            <person name="Grindle S."/>
            <person name="Dignard D."/>
            <person name="Hogues H."/>
            <person name="Cuomo C."/>
            <person name="Berriman M."/>
            <person name="Scherer S."/>
            <person name="Magee B.B."/>
            <person name="Whiteway M."/>
            <person name="Chibana H."/>
            <person name="Nantel A."/>
            <person name="Magee P.T."/>
        </authorList>
    </citation>
    <scope>GENOME REANNOTATION</scope>
    <source>
        <strain evidence="5">SC5314 / ATCC MYA-2876</strain>
    </source>
</reference>
<dbReference type="eggNOG" id="ENOG502RXV4">
    <property type="taxonomic scope" value="Eukaryota"/>
</dbReference>
<dbReference type="CGD" id="CAL0000189535">
    <property type="gene designation" value="orf19.12184"/>
</dbReference>
<gene>
    <name evidence="4" type="ordered locus">CAALFM_C108630WA</name>
    <name evidence="3" type="ordered locus">orf19.12184</name>
</gene>
<dbReference type="STRING" id="237561.A0A1D8PEF5"/>
<dbReference type="GeneID" id="3634928"/>
<dbReference type="InParanoid" id="A0A1D8PEF5"/>
<dbReference type="OMA" id="NRRISHH"/>
<accession>A0A1D8PEF5</accession>
<dbReference type="OrthoDB" id="4084661at2759"/>